<sequence length="314" mass="33671">MSDPEILKTKKDALVAALTQLSNAAQDASRACIDFYAAASIPGAPPVFSVPPAATALLPAAQISSSSDESTIVAAPVKRGPKKAVAEAAAPAEPEEDEIEVETSGKKVRRKRIIDPDAPRRPQTVYFAFANEARKLIRDEYQAKGIEATNTEIIREVAERWKNMSDEQKEPWKAIYAEQIKRYDEEKAAYNAGKEIEKKKEEGGEPLAKKKPGRKKKVIAVALADEEAETLAAVEPPSTPAVAAPPGPEPEATPAESPSKAVRKRKHKHEGAVAATEGVTETPSQPTAEAGGSTPKEKRKRKKKSEAAQPASDA</sequence>
<keyword evidence="2" id="KW-1185">Reference proteome</keyword>
<organism evidence="1 2">
    <name type="scientific">Lipomyces orientalis</name>
    <dbReference type="NCBI Taxonomy" id="1233043"/>
    <lineage>
        <taxon>Eukaryota</taxon>
        <taxon>Fungi</taxon>
        <taxon>Dikarya</taxon>
        <taxon>Ascomycota</taxon>
        <taxon>Saccharomycotina</taxon>
        <taxon>Lipomycetes</taxon>
        <taxon>Lipomycetales</taxon>
        <taxon>Lipomycetaceae</taxon>
        <taxon>Lipomyces</taxon>
    </lineage>
</organism>
<reference evidence="2" key="1">
    <citation type="journal article" date="2024" name="Front. Bioeng. Biotechnol.">
        <title>Genome-scale model development and genomic sequencing of the oleaginous clade Lipomyces.</title>
        <authorList>
            <person name="Czajka J.J."/>
            <person name="Han Y."/>
            <person name="Kim J."/>
            <person name="Mondo S.J."/>
            <person name="Hofstad B.A."/>
            <person name="Robles A."/>
            <person name="Haridas S."/>
            <person name="Riley R."/>
            <person name="LaButti K."/>
            <person name="Pangilinan J."/>
            <person name="Andreopoulos W."/>
            <person name="Lipzen A."/>
            <person name="Yan J."/>
            <person name="Wang M."/>
            <person name="Ng V."/>
            <person name="Grigoriev I.V."/>
            <person name="Spatafora J.W."/>
            <person name="Magnuson J.K."/>
            <person name="Baker S.E."/>
            <person name="Pomraning K.R."/>
        </authorList>
    </citation>
    <scope>NUCLEOTIDE SEQUENCE [LARGE SCALE GENOMIC DNA]</scope>
    <source>
        <strain evidence="2">CBS 10300</strain>
    </source>
</reference>
<evidence type="ECO:0000313" key="2">
    <source>
        <dbReference type="Proteomes" id="UP001489719"/>
    </source>
</evidence>
<dbReference type="EMBL" id="MU970035">
    <property type="protein sequence ID" value="KAK9326272.1"/>
    <property type="molecule type" value="Genomic_DNA"/>
</dbReference>
<accession>A0ACC3TZU9</accession>
<proteinExistence type="predicted"/>
<comment type="caution">
    <text evidence="1">The sequence shown here is derived from an EMBL/GenBank/DDBJ whole genome shotgun (WGS) entry which is preliminary data.</text>
</comment>
<protein>
    <submittedName>
        <fullName evidence="1">Uncharacterized protein</fullName>
    </submittedName>
</protein>
<evidence type="ECO:0000313" key="1">
    <source>
        <dbReference type="EMBL" id="KAK9326272.1"/>
    </source>
</evidence>
<gene>
    <name evidence="1" type="ORF">V1517DRAFT_312277</name>
</gene>
<dbReference type="Proteomes" id="UP001489719">
    <property type="component" value="Unassembled WGS sequence"/>
</dbReference>
<name>A0ACC3TZU9_9ASCO</name>